<dbReference type="InterPro" id="IPR011009">
    <property type="entry name" value="Kinase-like_dom_sf"/>
</dbReference>
<dbReference type="AlphaFoldDB" id="A0A5K1VD79"/>
<dbReference type="VEuPathDB" id="AmoebaDB:KM1_311080"/>
<evidence type="ECO:0000313" key="3">
    <source>
        <dbReference type="Proteomes" id="UP000078387"/>
    </source>
</evidence>
<dbReference type="Proteomes" id="UP000078387">
    <property type="component" value="Unassembled WGS sequence"/>
</dbReference>
<comment type="caution">
    <text evidence="2">The sequence shown here is derived from an EMBL/GenBank/DDBJ whole genome shotgun (WGS) entry which is preliminary data.</text>
</comment>
<dbReference type="GO" id="GO:0005524">
    <property type="term" value="F:ATP binding"/>
    <property type="evidence" value="ECO:0007669"/>
    <property type="project" value="InterPro"/>
</dbReference>
<dbReference type="VEuPathDB" id="AmoebaDB:EHI_003040"/>
<dbReference type="PROSITE" id="PS50011">
    <property type="entry name" value="PROTEIN_KINASE_DOM"/>
    <property type="match status" value="1"/>
</dbReference>
<dbReference type="SUPFAM" id="SSF56112">
    <property type="entry name" value="Protein kinase-like (PK-like)"/>
    <property type="match status" value="1"/>
</dbReference>
<proteinExistence type="predicted"/>
<evidence type="ECO:0000259" key="1">
    <source>
        <dbReference type="PROSITE" id="PS50011"/>
    </source>
</evidence>
<accession>A0A5K1VD79</accession>
<dbReference type="OMA" id="AKWCASI"/>
<dbReference type="GO" id="GO:0004672">
    <property type="term" value="F:protein kinase activity"/>
    <property type="evidence" value="ECO:0007669"/>
    <property type="project" value="InterPro"/>
</dbReference>
<sequence>MDIPKTYIPSSDINIYYNTIDHCYYYFSKISFFSKDRYDRIDSISTPAHHVYLVSTQPTPVIRYSLPSTPISLTCFFKSSQMTESILISIVRQIIESLSILHSNGVYHGNLSADTIFINPESYEIAFIDFLFPRTTIMTDPVIPSLHREVPFNGISSFFQKDILSVPSLLLIPFSISSVHEFLSTTSSSLSRCSPLLDQLLRSYLSSPFPFQTSLNFFKALPENIKYLLDTFPSLVLSSYLTVKYGTSSQTDYRFILTTSIPSLIHPCLPPSLMKTKYITQLQGECFLSQPSYPSSTFYADQNELYFQFPRKKIYSTALAQLVFLLLEPSNDNLSYFNFSCVDLSYFLDQPIEKSLNYKPLRIPTNPLLRYSSQLPFRTPLTLQKRAQFHSSNQKIILVPQISVRTNSSLLLYISSKLRSFGMAVQCKKSIEEICDTSNAKIVIVDTFNKEIRGFVVDLSVSGNEILELIHKKVGLRTCLETIINNCHLSDKKGYSSFMSFKELGQLLNPQFSMMHTIGSARWCASIYSVTKKLTSKTSSLSANQNKIHALTTEFKNGFKNFRLISALSSSTTKQPPK</sequence>
<gene>
    <name evidence="2" type="ORF">CL6EHI_003040</name>
</gene>
<protein>
    <recommendedName>
        <fullName evidence="1">Protein kinase domain-containing protein</fullName>
    </recommendedName>
</protein>
<dbReference type="VEuPathDB" id="AmoebaDB:EHI5A_132100"/>
<evidence type="ECO:0000313" key="2">
    <source>
        <dbReference type="EMBL" id="GAT98369.1"/>
    </source>
</evidence>
<dbReference type="InterPro" id="IPR000719">
    <property type="entry name" value="Prot_kinase_dom"/>
</dbReference>
<name>A0A5K1VD79_ENTHI</name>
<dbReference type="Gene3D" id="1.10.510.10">
    <property type="entry name" value="Transferase(Phosphotransferase) domain 1"/>
    <property type="match status" value="1"/>
</dbReference>
<reference evidence="2 3" key="1">
    <citation type="submission" date="2016-05" db="EMBL/GenBank/DDBJ databases">
        <title>First whole genome sequencing of Entamoeba histolytica HM1:IMSS-clone-6.</title>
        <authorList>
            <person name="Mukherjee Avik.K."/>
            <person name="Izumyama S."/>
            <person name="Nakada-Tsukui K."/>
            <person name="Nozaki T."/>
        </authorList>
    </citation>
    <scope>NUCLEOTIDE SEQUENCE [LARGE SCALE GENOMIC DNA]</scope>
    <source>
        <strain evidence="2 3">HM1:IMSS clone 6</strain>
    </source>
</reference>
<feature type="domain" description="Protein kinase" evidence="1">
    <location>
        <begin position="1"/>
        <end position="288"/>
    </location>
</feature>
<organism evidence="2 3">
    <name type="scientific">Entamoeba histolytica</name>
    <dbReference type="NCBI Taxonomy" id="5759"/>
    <lineage>
        <taxon>Eukaryota</taxon>
        <taxon>Amoebozoa</taxon>
        <taxon>Evosea</taxon>
        <taxon>Archamoebae</taxon>
        <taxon>Mastigamoebida</taxon>
        <taxon>Entamoebidae</taxon>
        <taxon>Entamoeba</taxon>
    </lineage>
</organism>
<dbReference type="EMBL" id="BDEQ01000001">
    <property type="protein sequence ID" value="GAT98369.1"/>
    <property type="molecule type" value="Genomic_DNA"/>
</dbReference>